<accession>A0A0N1HM25</accession>
<evidence type="ECO:0000313" key="3">
    <source>
        <dbReference type="Proteomes" id="UP000038010"/>
    </source>
</evidence>
<dbReference type="RefSeq" id="XP_017995679.1">
    <property type="nucleotide sequence ID" value="XM_018141131.1"/>
</dbReference>
<evidence type="ECO:0000256" key="1">
    <source>
        <dbReference type="SAM" id="MobiDB-lite"/>
    </source>
</evidence>
<dbReference type="GeneID" id="28733011"/>
<name>A0A0N1HM25_9EURO</name>
<dbReference type="AlphaFoldDB" id="A0A0N1HM25"/>
<dbReference type="EMBL" id="LFJN01000037">
    <property type="protein sequence ID" value="KPI35716.1"/>
    <property type="molecule type" value="Genomic_DNA"/>
</dbReference>
<dbReference type="VEuPathDB" id="FungiDB:AB675_1255"/>
<proteinExistence type="predicted"/>
<gene>
    <name evidence="2" type="ORF">AB675_1255</name>
</gene>
<protein>
    <submittedName>
        <fullName evidence="2">Uncharacterized protein</fullName>
    </submittedName>
</protein>
<evidence type="ECO:0000313" key="2">
    <source>
        <dbReference type="EMBL" id="KPI35716.1"/>
    </source>
</evidence>
<keyword evidence="3" id="KW-1185">Reference proteome</keyword>
<comment type="caution">
    <text evidence="2">The sequence shown here is derived from an EMBL/GenBank/DDBJ whole genome shotgun (WGS) entry which is preliminary data.</text>
</comment>
<dbReference type="Proteomes" id="UP000038010">
    <property type="component" value="Unassembled WGS sequence"/>
</dbReference>
<organism evidence="2 3">
    <name type="scientific">Cyphellophora attinorum</name>
    <dbReference type="NCBI Taxonomy" id="1664694"/>
    <lineage>
        <taxon>Eukaryota</taxon>
        <taxon>Fungi</taxon>
        <taxon>Dikarya</taxon>
        <taxon>Ascomycota</taxon>
        <taxon>Pezizomycotina</taxon>
        <taxon>Eurotiomycetes</taxon>
        <taxon>Chaetothyriomycetidae</taxon>
        <taxon>Chaetothyriales</taxon>
        <taxon>Cyphellophoraceae</taxon>
        <taxon>Cyphellophora</taxon>
    </lineage>
</organism>
<sequence>MSRSERLAAKRQKLCDNPFMLNHPSTPPANGSPFRDLPAEIRINIYKILSKDAKITIMFACQTCHCGDVHEPAALTFTEHIVDLLGLLSCCSLIRKEAWPVLAQQTLVKFEGLTQWDALPDHLSTSFLPNVKKIVLTVPYLLSDPGLLEKLPQLKQVEVIPDFSVIFRDAVEKFNVADFIPHLFGANDKEYLDLTMKVASGWVGKLDADDEDDYTTNEISLVRSWGGLQVCAANRIPVKMRYLIRFPLVHLAEKEEKILTATLDFRTELTSLKIEGRELSFHRFLEGTNRPDEALKLIKDLYAIGEESQERDSDSDDGDLWFEGDADSEYSDYEVVDG</sequence>
<feature type="region of interest" description="Disordered" evidence="1">
    <location>
        <begin position="307"/>
        <end position="338"/>
    </location>
</feature>
<dbReference type="OrthoDB" id="4120707at2759"/>
<reference evidence="2 3" key="1">
    <citation type="submission" date="2015-06" db="EMBL/GenBank/DDBJ databases">
        <title>Draft genome of the ant-associated black yeast Phialophora attae CBS 131958.</title>
        <authorList>
            <person name="Moreno L.F."/>
            <person name="Stielow B.J."/>
            <person name="de Hoog S."/>
            <person name="Vicente V.A."/>
            <person name="Weiss V.A."/>
            <person name="de Vries M."/>
            <person name="Cruz L.M."/>
            <person name="Souza E.M."/>
        </authorList>
    </citation>
    <scope>NUCLEOTIDE SEQUENCE [LARGE SCALE GENOMIC DNA]</scope>
    <source>
        <strain evidence="2 3">CBS 131958</strain>
    </source>
</reference>